<evidence type="ECO:0000313" key="12">
    <source>
        <dbReference type="Proteomes" id="UP000053577"/>
    </source>
</evidence>
<evidence type="ECO:0000256" key="2">
    <source>
        <dbReference type="ARBA" id="ARBA00022516"/>
    </source>
</evidence>
<keyword evidence="7 10" id="KW-0472">Membrane</keyword>
<comment type="similarity">
    <text evidence="10">Belongs to the PlsY family.</text>
</comment>
<dbReference type="GO" id="GO:0008654">
    <property type="term" value="P:phospholipid biosynthetic process"/>
    <property type="evidence" value="ECO:0007669"/>
    <property type="project" value="UniProtKB-UniRule"/>
</dbReference>
<comment type="subunit">
    <text evidence="10">Probably interacts with PlsX.</text>
</comment>
<dbReference type="GO" id="GO:0005886">
    <property type="term" value="C:plasma membrane"/>
    <property type="evidence" value="ECO:0007669"/>
    <property type="project" value="UniProtKB-SubCell"/>
</dbReference>
<dbReference type="RefSeq" id="WP_058292878.1">
    <property type="nucleotide sequence ID" value="NZ_JGYD01000027.1"/>
</dbReference>
<organism evidence="11 12">
    <name type="scientific">Dehalococcoides mccartyi</name>
    <dbReference type="NCBI Taxonomy" id="61435"/>
    <lineage>
        <taxon>Bacteria</taxon>
        <taxon>Bacillati</taxon>
        <taxon>Chloroflexota</taxon>
        <taxon>Dehalococcoidia</taxon>
        <taxon>Dehalococcoidales</taxon>
        <taxon>Dehalococcoidaceae</taxon>
        <taxon>Dehalococcoides</taxon>
    </lineage>
</organism>
<dbReference type="GO" id="GO:0043772">
    <property type="term" value="F:acyl-phosphate glycerol-3-phosphate acyltransferase activity"/>
    <property type="evidence" value="ECO:0007669"/>
    <property type="project" value="UniProtKB-UniRule"/>
</dbReference>
<keyword evidence="4 10" id="KW-0812">Transmembrane</keyword>
<evidence type="ECO:0000256" key="8">
    <source>
        <dbReference type="ARBA" id="ARBA00023209"/>
    </source>
</evidence>
<comment type="subcellular location">
    <subcellularLocation>
        <location evidence="10">Cell membrane</location>
        <topology evidence="10">Multi-pass membrane protein</topology>
    </subcellularLocation>
</comment>
<feature type="transmembrane region" description="Helical" evidence="10">
    <location>
        <begin position="143"/>
        <end position="163"/>
    </location>
</feature>
<dbReference type="NCBIfam" id="NF010993">
    <property type="entry name" value="PRK14417.1"/>
    <property type="match status" value="1"/>
</dbReference>
<name>A0A0V8LXR6_9CHLR</name>
<dbReference type="EC" id="2.3.1.275" evidence="10"/>
<reference evidence="11 12" key="1">
    <citation type="journal article" date="2015" name="Sci. Rep.">
        <title>A comparative genomics and reductive dehalogenase gene transcription study of two chloroethene-respiring bacteria, Dehalococcoides mccartyi strains MB and 11a.</title>
        <authorList>
            <person name="Low A."/>
            <person name="Shen Z."/>
            <person name="Cheng D."/>
            <person name="Rogers M.J."/>
            <person name="Lee P.K."/>
            <person name="He J."/>
        </authorList>
    </citation>
    <scope>NUCLEOTIDE SEQUENCE [LARGE SCALE GENOMIC DNA]</scope>
    <source>
        <strain evidence="11 12">MB</strain>
    </source>
</reference>
<feature type="transmembrane region" description="Helical" evidence="10">
    <location>
        <begin position="112"/>
        <end position="136"/>
    </location>
</feature>
<dbReference type="Proteomes" id="UP000053577">
    <property type="component" value="Unassembled WGS sequence"/>
</dbReference>
<comment type="catalytic activity">
    <reaction evidence="10">
        <text>an acyl phosphate + sn-glycerol 3-phosphate = a 1-acyl-sn-glycero-3-phosphate + phosphate</text>
        <dbReference type="Rhea" id="RHEA:34075"/>
        <dbReference type="ChEBI" id="CHEBI:43474"/>
        <dbReference type="ChEBI" id="CHEBI:57597"/>
        <dbReference type="ChEBI" id="CHEBI:57970"/>
        <dbReference type="ChEBI" id="CHEBI:59918"/>
        <dbReference type="EC" id="2.3.1.275"/>
    </reaction>
</comment>
<dbReference type="OrthoDB" id="154729at2"/>
<evidence type="ECO:0000256" key="3">
    <source>
        <dbReference type="ARBA" id="ARBA00022679"/>
    </source>
</evidence>
<feature type="transmembrane region" description="Helical" evidence="10">
    <location>
        <begin position="68"/>
        <end position="92"/>
    </location>
</feature>
<evidence type="ECO:0000256" key="4">
    <source>
        <dbReference type="ARBA" id="ARBA00022692"/>
    </source>
</evidence>
<keyword evidence="5 10" id="KW-1133">Transmembrane helix</keyword>
<protein>
    <recommendedName>
        <fullName evidence="10">Glycerol-3-phosphate acyltransferase</fullName>
    </recommendedName>
    <alternativeName>
        <fullName evidence="10">Acyl-PO4 G3P acyltransferase</fullName>
    </alternativeName>
    <alternativeName>
        <fullName evidence="10">Acyl-phosphate--glycerol-3-phosphate acyltransferase</fullName>
    </alternativeName>
    <alternativeName>
        <fullName evidence="10">G3P acyltransferase</fullName>
        <shortName evidence="10">GPAT</shortName>
        <ecNumber evidence="10">2.3.1.275</ecNumber>
    </alternativeName>
    <alternativeName>
        <fullName evidence="10">Lysophosphatidic acid synthase</fullName>
        <shortName evidence="10">LPA synthase</shortName>
    </alternativeName>
</protein>
<comment type="caution">
    <text evidence="11">The sequence shown here is derived from an EMBL/GenBank/DDBJ whole genome shotgun (WGS) entry which is preliminary data.</text>
</comment>
<dbReference type="Pfam" id="PF02660">
    <property type="entry name" value="G3P_acyltransf"/>
    <property type="match status" value="1"/>
</dbReference>
<evidence type="ECO:0000256" key="10">
    <source>
        <dbReference type="HAMAP-Rule" id="MF_01043"/>
    </source>
</evidence>
<accession>A0A0V8LXR6</accession>
<keyword evidence="3 10" id="KW-0808">Transferase</keyword>
<evidence type="ECO:0000256" key="5">
    <source>
        <dbReference type="ARBA" id="ARBA00022989"/>
    </source>
</evidence>
<evidence type="ECO:0000256" key="7">
    <source>
        <dbReference type="ARBA" id="ARBA00023136"/>
    </source>
</evidence>
<dbReference type="PANTHER" id="PTHR30309:SF0">
    <property type="entry name" value="GLYCEROL-3-PHOSPHATE ACYLTRANSFERASE-RELATED"/>
    <property type="match status" value="1"/>
</dbReference>
<dbReference type="SMART" id="SM01207">
    <property type="entry name" value="G3P_acyltransf"/>
    <property type="match status" value="1"/>
</dbReference>
<evidence type="ECO:0000313" key="11">
    <source>
        <dbReference type="EMBL" id="KSV16240.1"/>
    </source>
</evidence>
<evidence type="ECO:0000256" key="9">
    <source>
        <dbReference type="ARBA" id="ARBA00023264"/>
    </source>
</evidence>
<keyword evidence="8 10" id="KW-0594">Phospholipid biosynthesis</keyword>
<feature type="transmembrane region" description="Helical" evidence="10">
    <location>
        <begin position="6"/>
        <end position="25"/>
    </location>
</feature>
<dbReference type="PATRIC" id="fig|61435.5.peg.1199"/>
<evidence type="ECO:0000256" key="1">
    <source>
        <dbReference type="ARBA" id="ARBA00022475"/>
    </source>
</evidence>
<dbReference type="InterPro" id="IPR003811">
    <property type="entry name" value="G3P_acylTferase_PlsY"/>
</dbReference>
<keyword evidence="6 10" id="KW-0443">Lipid metabolism</keyword>
<sequence>MSLVFIIMAIAGYLVGAIPMAYLLSRWRRGIDIRRYGSGNVGASNVVKTAGKRLGLAVFIFDVSKGAVMILLSGALGLALWQQIVVGLFTIAGHNWPVFLRFNGGRGIATSLGVALVMAPVPALIALGTAIAFGLFKKMAPGVFLGVSALPFMSGYFHGFFGIREYQTISWGFIGIFLIMVTRRLMAPDNEYAHTVSKAELIFNRMFLDRDIRSRSVWINRNSAPAEESPDIL</sequence>
<evidence type="ECO:0000256" key="6">
    <source>
        <dbReference type="ARBA" id="ARBA00023098"/>
    </source>
</evidence>
<proteinExistence type="inferred from homology"/>
<feature type="transmembrane region" description="Helical" evidence="10">
    <location>
        <begin position="169"/>
        <end position="186"/>
    </location>
</feature>
<keyword evidence="1 10" id="KW-1003">Cell membrane</keyword>
<gene>
    <name evidence="10" type="primary">plsY</name>
    <name evidence="11" type="ORF">DA01_06085</name>
</gene>
<dbReference type="HAMAP" id="MF_01043">
    <property type="entry name" value="PlsY"/>
    <property type="match status" value="1"/>
</dbReference>
<keyword evidence="2 10" id="KW-0444">Lipid biosynthesis</keyword>
<dbReference type="EMBL" id="JGYD01000027">
    <property type="protein sequence ID" value="KSV16240.1"/>
    <property type="molecule type" value="Genomic_DNA"/>
</dbReference>
<comment type="function">
    <text evidence="10">Catalyzes the transfer of an acyl group from acyl-phosphate (acyl-PO(4)) to glycerol-3-phosphate (G3P) to form lysophosphatidic acid (LPA). This enzyme utilizes acyl-phosphate as fatty acyl donor, but not acyl-CoA or acyl-ACP.</text>
</comment>
<dbReference type="PANTHER" id="PTHR30309">
    <property type="entry name" value="INNER MEMBRANE PROTEIN YGIH"/>
    <property type="match status" value="1"/>
</dbReference>
<comment type="pathway">
    <text evidence="10">Lipid metabolism; phospholipid metabolism.</text>
</comment>
<keyword evidence="9 10" id="KW-1208">Phospholipid metabolism</keyword>
<dbReference type="AlphaFoldDB" id="A0A0V8LXR6"/>
<dbReference type="UniPathway" id="UPA00085"/>